<name>A0A2M6WPD8_9BACT</name>
<keyword evidence="1" id="KW-0812">Transmembrane</keyword>
<evidence type="ECO:0000313" key="3">
    <source>
        <dbReference type="Proteomes" id="UP000228900"/>
    </source>
</evidence>
<evidence type="ECO:0000256" key="1">
    <source>
        <dbReference type="SAM" id="Phobius"/>
    </source>
</evidence>
<keyword evidence="1" id="KW-1133">Transmembrane helix</keyword>
<organism evidence="2 3">
    <name type="scientific">Candidatus Falkowbacteria bacterium CG10_big_fil_rev_8_21_14_0_10_39_9</name>
    <dbReference type="NCBI Taxonomy" id="1974566"/>
    <lineage>
        <taxon>Bacteria</taxon>
        <taxon>Candidatus Falkowiibacteriota</taxon>
    </lineage>
</organism>
<sequence>MKYNFTLKPAFVSLISVLILGAVGLSISVYIILFGLASSRDSLSLSQSAQAQTLATACAESALEQIRETAAYTGTTNLSLGHGTCFYTVANTGGETRIINVTATVSGVVRRLSLVVVDIVPLIITSSWQEVP</sequence>
<evidence type="ECO:0000313" key="2">
    <source>
        <dbReference type="EMBL" id="PIT94606.1"/>
    </source>
</evidence>
<proteinExistence type="predicted"/>
<dbReference type="AlphaFoldDB" id="A0A2M6WPD8"/>
<evidence type="ECO:0008006" key="4">
    <source>
        <dbReference type="Google" id="ProtNLM"/>
    </source>
</evidence>
<comment type="caution">
    <text evidence="2">The sequence shown here is derived from an EMBL/GenBank/DDBJ whole genome shotgun (WGS) entry which is preliminary data.</text>
</comment>
<dbReference type="EMBL" id="PFAQ01000041">
    <property type="protein sequence ID" value="PIT94606.1"/>
    <property type="molecule type" value="Genomic_DNA"/>
</dbReference>
<reference evidence="3" key="1">
    <citation type="submission" date="2017-09" db="EMBL/GenBank/DDBJ databases">
        <title>Depth-based differentiation of microbial function through sediment-hosted aquifers and enrichment of novel symbionts in the deep terrestrial subsurface.</title>
        <authorList>
            <person name="Probst A.J."/>
            <person name="Ladd B."/>
            <person name="Jarett J.K."/>
            <person name="Geller-Mcgrath D.E."/>
            <person name="Sieber C.M.K."/>
            <person name="Emerson J.B."/>
            <person name="Anantharaman K."/>
            <person name="Thomas B.C."/>
            <person name="Malmstrom R."/>
            <person name="Stieglmeier M."/>
            <person name="Klingl A."/>
            <person name="Woyke T."/>
            <person name="Ryan C.M."/>
            <person name="Banfield J.F."/>
        </authorList>
    </citation>
    <scope>NUCLEOTIDE SEQUENCE [LARGE SCALE GENOMIC DNA]</scope>
</reference>
<feature type="transmembrane region" description="Helical" evidence="1">
    <location>
        <begin position="12"/>
        <end position="37"/>
    </location>
</feature>
<keyword evidence="1" id="KW-0472">Membrane</keyword>
<dbReference type="Proteomes" id="UP000228900">
    <property type="component" value="Unassembled WGS sequence"/>
</dbReference>
<protein>
    <recommendedName>
        <fullName evidence="4">Type II secretion system protein GspI C-terminal domain-containing protein</fullName>
    </recommendedName>
</protein>
<gene>
    <name evidence="2" type="ORF">COT98_02590</name>
</gene>
<accession>A0A2M6WPD8</accession>